<evidence type="ECO:0000256" key="1">
    <source>
        <dbReference type="ARBA" id="ARBA00001798"/>
    </source>
</evidence>
<keyword evidence="8" id="KW-0862">Zinc</keyword>
<keyword evidence="5" id="KW-0677">Repeat</keyword>
<evidence type="ECO:0000256" key="10">
    <source>
        <dbReference type="SAM" id="Phobius"/>
    </source>
</evidence>
<comment type="catalytic activity">
    <reaction evidence="1">
        <text>[E2 ubiquitin-conjugating enzyme]-S-ubiquitinyl-L-cysteine + [acceptor protein]-L-lysine = [E2 ubiquitin-conjugating enzyme]-L-cysteine + [acceptor protein]-N(6)-ubiquitinyl-L-lysine.</text>
        <dbReference type="EC" id="2.3.2.31"/>
    </reaction>
</comment>
<protein>
    <recommendedName>
        <fullName evidence="2">RBR-type E3 ubiquitin transferase</fullName>
        <ecNumber evidence="2">2.3.2.31</ecNumber>
    </recommendedName>
</protein>
<organism evidence="12">
    <name type="scientific">Amphimedon queenslandica</name>
    <name type="common">Sponge</name>
    <dbReference type="NCBI Taxonomy" id="400682"/>
    <lineage>
        <taxon>Eukaryota</taxon>
        <taxon>Metazoa</taxon>
        <taxon>Porifera</taxon>
        <taxon>Demospongiae</taxon>
        <taxon>Heteroscleromorpha</taxon>
        <taxon>Haplosclerida</taxon>
        <taxon>Niphatidae</taxon>
        <taxon>Amphimedon</taxon>
    </lineage>
</organism>
<dbReference type="InParanoid" id="A0A1X7UL05"/>
<evidence type="ECO:0000259" key="11">
    <source>
        <dbReference type="PROSITE" id="PS51873"/>
    </source>
</evidence>
<keyword evidence="10" id="KW-1133">Transmembrane helix</keyword>
<evidence type="ECO:0000256" key="9">
    <source>
        <dbReference type="SAM" id="MobiDB-lite"/>
    </source>
</evidence>
<name>A0A1X7UL05_AMPQE</name>
<evidence type="ECO:0000256" key="6">
    <source>
        <dbReference type="ARBA" id="ARBA00022771"/>
    </source>
</evidence>
<keyword evidence="10" id="KW-0812">Transmembrane</keyword>
<feature type="transmembrane region" description="Helical" evidence="10">
    <location>
        <begin position="338"/>
        <end position="361"/>
    </location>
</feature>
<dbReference type="EnsemblMetazoa" id="Aqu2.1.28660_001">
    <property type="protein sequence ID" value="Aqu2.1.28660_001"/>
    <property type="gene ID" value="Aqu2.1.28660"/>
</dbReference>
<dbReference type="GO" id="GO:0008270">
    <property type="term" value="F:zinc ion binding"/>
    <property type="evidence" value="ECO:0007669"/>
    <property type="project" value="UniProtKB-KW"/>
</dbReference>
<evidence type="ECO:0000256" key="4">
    <source>
        <dbReference type="ARBA" id="ARBA00022723"/>
    </source>
</evidence>
<dbReference type="SMART" id="SM00647">
    <property type="entry name" value="IBR"/>
    <property type="match status" value="2"/>
</dbReference>
<keyword evidence="10" id="KW-0472">Membrane</keyword>
<evidence type="ECO:0000256" key="7">
    <source>
        <dbReference type="ARBA" id="ARBA00022786"/>
    </source>
</evidence>
<reference evidence="13" key="1">
    <citation type="journal article" date="2010" name="Nature">
        <title>The Amphimedon queenslandica genome and the evolution of animal complexity.</title>
        <authorList>
            <person name="Srivastava M."/>
            <person name="Simakov O."/>
            <person name="Chapman J."/>
            <person name="Fahey B."/>
            <person name="Gauthier M.E."/>
            <person name="Mitros T."/>
            <person name="Richards G.S."/>
            <person name="Conaco C."/>
            <person name="Dacre M."/>
            <person name="Hellsten U."/>
            <person name="Larroux C."/>
            <person name="Putnam N.H."/>
            <person name="Stanke M."/>
            <person name="Adamska M."/>
            <person name="Darling A."/>
            <person name="Degnan S.M."/>
            <person name="Oakley T.H."/>
            <person name="Plachetzki D.C."/>
            <person name="Zhai Y."/>
            <person name="Adamski M."/>
            <person name="Calcino A."/>
            <person name="Cummins S.F."/>
            <person name="Goodstein D.M."/>
            <person name="Harris C."/>
            <person name="Jackson D.J."/>
            <person name="Leys S.P."/>
            <person name="Shu S."/>
            <person name="Woodcroft B.J."/>
            <person name="Vervoort M."/>
            <person name="Kosik K.S."/>
            <person name="Manning G."/>
            <person name="Degnan B.M."/>
            <person name="Rokhsar D.S."/>
        </authorList>
    </citation>
    <scope>NUCLEOTIDE SEQUENCE [LARGE SCALE GENOMIC DNA]</scope>
</reference>
<dbReference type="GO" id="GO:0016567">
    <property type="term" value="P:protein ubiquitination"/>
    <property type="evidence" value="ECO:0007669"/>
    <property type="project" value="InterPro"/>
</dbReference>
<dbReference type="InterPro" id="IPR044066">
    <property type="entry name" value="TRIAD_supradom"/>
</dbReference>
<keyword evidence="6" id="KW-0863">Zinc-finger</keyword>
<dbReference type="PROSITE" id="PS51873">
    <property type="entry name" value="TRIAD"/>
    <property type="match status" value="1"/>
</dbReference>
<keyword evidence="13" id="KW-1185">Reference proteome</keyword>
<dbReference type="EC" id="2.3.2.31" evidence="2"/>
<dbReference type="GO" id="GO:0061630">
    <property type="term" value="F:ubiquitin protein ligase activity"/>
    <property type="evidence" value="ECO:0007669"/>
    <property type="project" value="UniProtKB-EC"/>
</dbReference>
<keyword evidence="4" id="KW-0479">Metal-binding</keyword>
<gene>
    <name evidence="12" type="primary">105313180</name>
</gene>
<feature type="region of interest" description="Disordered" evidence="9">
    <location>
        <begin position="1"/>
        <end position="61"/>
    </location>
</feature>
<keyword evidence="3" id="KW-0808">Transferase</keyword>
<evidence type="ECO:0000313" key="13">
    <source>
        <dbReference type="Proteomes" id="UP000007879"/>
    </source>
</evidence>
<dbReference type="InterPro" id="IPR031127">
    <property type="entry name" value="E3_UB_ligase_RBR"/>
</dbReference>
<reference evidence="12" key="2">
    <citation type="submission" date="2017-05" db="UniProtKB">
        <authorList>
            <consortium name="EnsemblMetazoa"/>
        </authorList>
    </citation>
    <scope>IDENTIFICATION</scope>
</reference>
<dbReference type="InterPro" id="IPR002867">
    <property type="entry name" value="IBR_dom"/>
</dbReference>
<dbReference type="KEGG" id="aqu:105313180"/>
<feature type="domain" description="RING-type" evidence="11">
    <location>
        <begin position="93"/>
        <end position="314"/>
    </location>
</feature>
<dbReference type="SUPFAM" id="SSF57850">
    <property type="entry name" value="RING/U-box"/>
    <property type="match status" value="3"/>
</dbReference>
<feature type="compositionally biased region" description="Low complexity" evidence="9">
    <location>
        <begin position="42"/>
        <end position="53"/>
    </location>
</feature>
<evidence type="ECO:0000313" key="12">
    <source>
        <dbReference type="EnsemblMetazoa" id="Aqu2.1.28660_001"/>
    </source>
</evidence>
<dbReference type="InterPro" id="IPR047551">
    <property type="entry name" value="BRcat_RBR_RNF217"/>
</dbReference>
<keyword evidence="7" id="KW-0833">Ubl conjugation pathway</keyword>
<feature type="compositionally biased region" description="Polar residues" evidence="9">
    <location>
        <begin position="1"/>
        <end position="10"/>
    </location>
</feature>
<dbReference type="Gene3D" id="1.20.120.1750">
    <property type="match status" value="1"/>
</dbReference>
<evidence type="ECO:0000256" key="8">
    <source>
        <dbReference type="ARBA" id="ARBA00022833"/>
    </source>
</evidence>
<dbReference type="STRING" id="400682.A0A1X7UL05"/>
<dbReference type="OrthoDB" id="10009520at2759"/>
<accession>A0A1X7UL05</accession>
<dbReference type="EnsemblMetazoa" id="XM_011406382.2">
    <property type="protein sequence ID" value="XP_011404684.1"/>
    <property type="gene ID" value="LOC105313180"/>
</dbReference>
<proteinExistence type="predicted"/>
<evidence type="ECO:0000256" key="5">
    <source>
        <dbReference type="ARBA" id="ARBA00022737"/>
    </source>
</evidence>
<evidence type="ECO:0000256" key="2">
    <source>
        <dbReference type="ARBA" id="ARBA00012251"/>
    </source>
</evidence>
<dbReference type="eggNOG" id="KOG1815">
    <property type="taxonomic scope" value="Eukaryota"/>
</dbReference>
<dbReference type="Pfam" id="PF01485">
    <property type="entry name" value="IBR"/>
    <property type="match status" value="2"/>
</dbReference>
<dbReference type="CDD" id="cd20342">
    <property type="entry name" value="BRcat_RBR_RNF217"/>
    <property type="match status" value="1"/>
</dbReference>
<sequence length="375" mass="42985">MAVAVSSQTLEVADVPLKKASQSDQDDSEEQWSLENKELDTSEPTTMETTTATPTPPPLPKENTMLALPGSGLTNDEFISGFHQNFNCQDYDYPVQCPICLCDKEFLRELPCCEFEICRTCIRWIIATNIDEGRSFMPCPNLDCNKGLPRDFIQEYFGKKDSEMKAKYERFRVNQENDPTKKTCPNCCFITERDDLPEYKLKPPTPEDYNITCEKCSFQWCFSCYSPWHKDLSCKEYHQGDELFRIWTDDRPSNCQQCPQCKVFIQISEGFCNTIICSQCNTPFCYLCGEKFDNFPNIGDHYQKLPPNGCPFNMIPEISAKGCRYYFAKATSLTGYQILFVGLCAIIAVVAIVLLSIDGLVKLYKKIKELFEMIE</sequence>
<dbReference type="PANTHER" id="PTHR11685">
    <property type="entry name" value="RBR FAMILY RING FINGER AND IBR DOMAIN-CONTAINING"/>
    <property type="match status" value="1"/>
</dbReference>
<evidence type="ECO:0000256" key="3">
    <source>
        <dbReference type="ARBA" id="ARBA00022679"/>
    </source>
</evidence>
<dbReference type="AlphaFoldDB" id="A0A1X7UL05"/>
<dbReference type="Proteomes" id="UP000007879">
    <property type="component" value="Unassembled WGS sequence"/>
</dbReference>